<evidence type="ECO:0000256" key="2">
    <source>
        <dbReference type="ARBA" id="ARBA00022475"/>
    </source>
</evidence>
<keyword evidence="3" id="KW-0808">Transferase</keyword>
<dbReference type="InterPro" id="IPR000715">
    <property type="entry name" value="Glycosyl_transferase_4"/>
</dbReference>
<evidence type="ECO:0000313" key="9">
    <source>
        <dbReference type="EMBL" id="CAB4599229.1"/>
    </source>
</evidence>
<dbReference type="Pfam" id="PF00953">
    <property type="entry name" value="Glycos_transf_4"/>
    <property type="match status" value="1"/>
</dbReference>
<feature type="region of interest" description="Disordered" evidence="7">
    <location>
        <begin position="369"/>
        <end position="399"/>
    </location>
</feature>
<reference evidence="9" key="1">
    <citation type="submission" date="2020-05" db="EMBL/GenBank/DDBJ databases">
        <authorList>
            <person name="Chiriac C."/>
            <person name="Salcher M."/>
            <person name="Ghai R."/>
            <person name="Kavagutti S V."/>
        </authorList>
    </citation>
    <scope>NUCLEOTIDE SEQUENCE</scope>
</reference>
<feature type="transmembrane region" description="Helical" evidence="8">
    <location>
        <begin position="83"/>
        <end position="99"/>
    </location>
</feature>
<evidence type="ECO:0000256" key="1">
    <source>
        <dbReference type="ARBA" id="ARBA00004651"/>
    </source>
</evidence>
<evidence type="ECO:0000256" key="6">
    <source>
        <dbReference type="ARBA" id="ARBA00023136"/>
    </source>
</evidence>
<keyword evidence="2" id="KW-1003">Cell membrane</keyword>
<comment type="subcellular location">
    <subcellularLocation>
        <location evidence="1">Cell membrane</location>
        <topology evidence="1">Multi-pass membrane protein</topology>
    </subcellularLocation>
</comment>
<evidence type="ECO:0000256" key="4">
    <source>
        <dbReference type="ARBA" id="ARBA00022692"/>
    </source>
</evidence>
<keyword evidence="5 8" id="KW-1133">Transmembrane helix</keyword>
<evidence type="ECO:0000256" key="3">
    <source>
        <dbReference type="ARBA" id="ARBA00022679"/>
    </source>
</evidence>
<dbReference type="CDD" id="cd06853">
    <property type="entry name" value="GT_WecA_like"/>
    <property type="match status" value="1"/>
</dbReference>
<feature type="transmembrane region" description="Helical" evidence="8">
    <location>
        <begin position="6"/>
        <end position="30"/>
    </location>
</feature>
<sequence length="399" mass="42904">MPDTAGYIFIGAVAAIVTFIATPVVTRVAHRVGWVVQPDERRVHKVPTPDVGGIAMFVGFVVALGLAWRMGRFAPVFDNNSEPLGVLLAALVIFGTGLVDDIREISSPAKVTGTVIAGLVLVWFGATMFYFRIPFLDVFVLSNDWVPIITILWLMGMSQAVNLIDGLDGLAAGIVAIAAAAFFLYSRRLDDLGVLVQPNVGPLIAIIALGVCVGFLPHNFNPARIFMGDSGALFLGLLMAVSTSVVGGRADPDSSTYTPGQTYFFLAPLFIPLFILGVPILDTLFAIIRRAAKRQGVATADKGHLHHRLMNLGHGQRRSVLILWLWTAILSGFVLYPIFTKARTALIPIGTAAIALSLYTVLHPEVRRQRKDARNEGSEVTDDPSGEATTELPRPPSAG</sequence>
<evidence type="ECO:0000256" key="8">
    <source>
        <dbReference type="SAM" id="Phobius"/>
    </source>
</evidence>
<dbReference type="PANTHER" id="PTHR22926">
    <property type="entry name" value="PHOSPHO-N-ACETYLMURAMOYL-PENTAPEPTIDE-TRANSFERASE"/>
    <property type="match status" value="1"/>
</dbReference>
<feature type="transmembrane region" description="Helical" evidence="8">
    <location>
        <begin position="145"/>
        <end position="163"/>
    </location>
</feature>
<evidence type="ECO:0000256" key="7">
    <source>
        <dbReference type="SAM" id="MobiDB-lite"/>
    </source>
</evidence>
<feature type="transmembrane region" description="Helical" evidence="8">
    <location>
        <begin position="262"/>
        <end position="288"/>
    </location>
</feature>
<feature type="transmembrane region" description="Helical" evidence="8">
    <location>
        <begin position="51"/>
        <end position="71"/>
    </location>
</feature>
<protein>
    <submittedName>
        <fullName evidence="9">Unannotated protein</fullName>
    </submittedName>
</protein>
<dbReference type="GO" id="GO:0044038">
    <property type="term" value="P:cell wall macromolecule biosynthetic process"/>
    <property type="evidence" value="ECO:0007669"/>
    <property type="project" value="TreeGrafter"/>
</dbReference>
<gene>
    <name evidence="9" type="ORF">UFOPK1722_02098</name>
</gene>
<accession>A0A6J6GH71</accession>
<feature type="transmembrane region" description="Helical" evidence="8">
    <location>
        <begin position="232"/>
        <end position="250"/>
    </location>
</feature>
<keyword evidence="6 8" id="KW-0472">Membrane</keyword>
<organism evidence="9">
    <name type="scientific">freshwater metagenome</name>
    <dbReference type="NCBI Taxonomy" id="449393"/>
    <lineage>
        <taxon>unclassified sequences</taxon>
        <taxon>metagenomes</taxon>
        <taxon>ecological metagenomes</taxon>
    </lineage>
</organism>
<evidence type="ECO:0000256" key="5">
    <source>
        <dbReference type="ARBA" id="ARBA00022989"/>
    </source>
</evidence>
<proteinExistence type="predicted"/>
<feature type="transmembrane region" description="Helical" evidence="8">
    <location>
        <begin position="320"/>
        <end position="339"/>
    </location>
</feature>
<dbReference type="GO" id="GO:0009103">
    <property type="term" value="P:lipopolysaccharide biosynthetic process"/>
    <property type="evidence" value="ECO:0007669"/>
    <property type="project" value="TreeGrafter"/>
</dbReference>
<feature type="transmembrane region" description="Helical" evidence="8">
    <location>
        <begin position="111"/>
        <end position="133"/>
    </location>
</feature>
<dbReference type="EMBL" id="CAEZTS010000284">
    <property type="protein sequence ID" value="CAB4599229.1"/>
    <property type="molecule type" value="Genomic_DNA"/>
</dbReference>
<dbReference type="AlphaFoldDB" id="A0A6J6GH71"/>
<feature type="transmembrane region" description="Helical" evidence="8">
    <location>
        <begin position="200"/>
        <end position="220"/>
    </location>
</feature>
<dbReference type="GO" id="GO:0005886">
    <property type="term" value="C:plasma membrane"/>
    <property type="evidence" value="ECO:0007669"/>
    <property type="project" value="UniProtKB-SubCell"/>
</dbReference>
<feature type="transmembrane region" description="Helical" evidence="8">
    <location>
        <begin position="170"/>
        <end position="188"/>
    </location>
</feature>
<feature type="transmembrane region" description="Helical" evidence="8">
    <location>
        <begin position="345"/>
        <end position="362"/>
    </location>
</feature>
<dbReference type="PANTHER" id="PTHR22926:SF3">
    <property type="entry name" value="UNDECAPRENYL-PHOSPHATE ALPHA-N-ACETYLGLUCOSAMINYL 1-PHOSPHATE TRANSFERASE"/>
    <property type="match status" value="1"/>
</dbReference>
<keyword evidence="4 8" id="KW-0812">Transmembrane</keyword>
<dbReference type="GO" id="GO:0071555">
    <property type="term" value="P:cell wall organization"/>
    <property type="evidence" value="ECO:0007669"/>
    <property type="project" value="TreeGrafter"/>
</dbReference>
<dbReference type="GO" id="GO:0016780">
    <property type="term" value="F:phosphotransferase activity, for other substituted phosphate groups"/>
    <property type="evidence" value="ECO:0007669"/>
    <property type="project" value="InterPro"/>
</dbReference>
<name>A0A6J6GH71_9ZZZZ</name>